<organism evidence="1 2">
    <name type="scientific">Siphonobacter curvatus</name>
    <dbReference type="NCBI Taxonomy" id="2094562"/>
    <lineage>
        <taxon>Bacteria</taxon>
        <taxon>Pseudomonadati</taxon>
        <taxon>Bacteroidota</taxon>
        <taxon>Cytophagia</taxon>
        <taxon>Cytophagales</taxon>
        <taxon>Cytophagaceae</taxon>
        <taxon>Siphonobacter</taxon>
    </lineage>
</organism>
<dbReference type="GO" id="GO:0016857">
    <property type="term" value="F:racemase and epimerase activity, acting on carbohydrates and derivatives"/>
    <property type="evidence" value="ECO:0007669"/>
    <property type="project" value="InterPro"/>
</dbReference>
<dbReference type="OrthoDB" id="1430580at2"/>
<evidence type="ECO:0000313" key="1">
    <source>
        <dbReference type="EMBL" id="PQA54495.1"/>
    </source>
</evidence>
<dbReference type="SUPFAM" id="SSF54909">
    <property type="entry name" value="Dimeric alpha+beta barrel"/>
    <property type="match status" value="1"/>
</dbReference>
<accession>A0A2S7IGG2</accession>
<proteinExistence type="predicted"/>
<dbReference type="AlphaFoldDB" id="A0A2S7IGG2"/>
<dbReference type="InterPro" id="IPR052996">
    <property type="entry name" value="Carb_Metab_Mutarotase"/>
</dbReference>
<dbReference type="Gene3D" id="3.30.70.100">
    <property type="match status" value="1"/>
</dbReference>
<dbReference type="PANTHER" id="PTHR43239:SF1">
    <property type="entry name" value="UPF0734 PROTEIN DDB_G0273871_DDB_G0273177"/>
    <property type="match status" value="1"/>
</dbReference>
<evidence type="ECO:0000313" key="2">
    <source>
        <dbReference type="Proteomes" id="UP000239590"/>
    </source>
</evidence>
<name>A0A2S7IGG2_9BACT</name>
<dbReference type="EMBL" id="PTRA01000006">
    <property type="protein sequence ID" value="PQA54495.1"/>
    <property type="molecule type" value="Genomic_DNA"/>
</dbReference>
<keyword evidence="2" id="KW-1185">Reference proteome</keyword>
<dbReference type="PANTHER" id="PTHR43239">
    <property type="entry name" value="UPF0734 PROTEIN DDB_G0273871/DDB_G0273177"/>
    <property type="match status" value="1"/>
</dbReference>
<comment type="caution">
    <text evidence="1">The sequence shown here is derived from an EMBL/GenBank/DDBJ whole genome shotgun (WGS) entry which is preliminary data.</text>
</comment>
<protein>
    <submittedName>
        <fullName evidence="1">L-fucose mutarotase</fullName>
    </submittedName>
</protein>
<sequence>MKKFCFALDLKDDPELIHQYETYHKPENAWPEVTQSILDSGIKNMEIYRTGNRLFMIMETSDDFDFRLKEQMDRSNAKVIEWESLMSQFQLPLNWSAENEKWSPMARIFTLIPA</sequence>
<gene>
    <name evidence="1" type="ORF">C5O19_22365</name>
</gene>
<dbReference type="Pfam" id="PF05336">
    <property type="entry name" value="rhaM"/>
    <property type="match status" value="1"/>
</dbReference>
<dbReference type="Proteomes" id="UP000239590">
    <property type="component" value="Unassembled WGS sequence"/>
</dbReference>
<reference evidence="2" key="1">
    <citation type="submission" date="2018-02" db="EMBL/GenBank/DDBJ databases">
        <title>Genome sequencing of Solimonas sp. HR-BB.</title>
        <authorList>
            <person name="Lee Y."/>
            <person name="Jeon C.O."/>
        </authorList>
    </citation>
    <scope>NUCLEOTIDE SEQUENCE [LARGE SCALE GENOMIC DNA]</scope>
    <source>
        <strain evidence="2">HR-U</strain>
    </source>
</reference>
<dbReference type="InterPro" id="IPR008000">
    <property type="entry name" value="Rham/fucose_mutarotase"/>
</dbReference>
<dbReference type="InterPro" id="IPR011008">
    <property type="entry name" value="Dimeric_a/b-barrel"/>
</dbReference>
<dbReference type="RefSeq" id="WP_104715619.1">
    <property type="nucleotide sequence ID" value="NZ_PTRA01000006.1"/>
</dbReference>